<sequence>MLFPGPYYVIKGLYFVFSQYCVVSVFITLHILLLPLRFTAPALYWKIDALLFKASLGLVSSWFYTEGVTLKESGDSLKDIYNDEVLLLCNHQSTADIGVMMQSMYSKGPTAGHLIWIMDHVFRLTHFGWMSCFHGDFFLEKPRTEAKRNEQMRNMKEHIRSAYSDGMKKWVVLFPEGGFLCNMRPSSQRYANQHGLPILNNVCLPRLVATQTIIDELTPKEGSSDLKKCRNLKWIVDTTIAYPRGEAPNGLYLIFSRGKFPPIRVHYRVFDIKSVPRDEEGFKNWMYDRYIEKEAMLERFYKTGSLVDNLTESIDTDVKGAFFSVLFYVVMAVCFSEGDSGLYGLQKCSKIHHLSHGLEESQPRPDMLINQSDVVMTITHACL</sequence>
<evidence type="ECO:0000313" key="6">
    <source>
        <dbReference type="EnsemblMetazoa" id="G12678.1:cds"/>
    </source>
</evidence>
<keyword evidence="3" id="KW-0012">Acyltransferase</keyword>
<evidence type="ECO:0000256" key="2">
    <source>
        <dbReference type="ARBA" id="ARBA00022679"/>
    </source>
</evidence>
<dbReference type="GO" id="GO:0036149">
    <property type="term" value="P:phosphatidylinositol acyl-chain remodeling"/>
    <property type="evidence" value="ECO:0007669"/>
    <property type="project" value="TreeGrafter"/>
</dbReference>
<reference evidence="6" key="1">
    <citation type="submission" date="2022-08" db="UniProtKB">
        <authorList>
            <consortium name="EnsemblMetazoa"/>
        </authorList>
    </citation>
    <scope>IDENTIFICATION</scope>
    <source>
        <strain evidence="6">05x7-T-G4-1.051#20</strain>
    </source>
</reference>
<dbReference type="SMART" id="SM00563">
    <property type="entry name" value="PlsC"/>
    <property type="match status" value="1"/>
</dbReference>
<keyword evidence="4" id="KW-0472">Membrane</keyword>
<feature type="domain" description="Phospholipid/glycerol acyltransferase" evidence="5">
    <location>
        <begin position="85"/>
        <end position="211"/>
    </location>
</feature>
<keyword evidence="4" id="KW-1133">Transmembrane helix</keyword>
<feature type="transmembrane region" description="Helical" evidence="4">
    <location>
        <begin position="12"/>
        <end position="36"/>
    </location>
</feature>
<dbReference type="SUPFAM" id="SSF69593">
    <property type="entry name" value="Glycerol-3-phosphate (1)-acyltransferase"/>
    <property type="match status" value="1"/>
</dbReference>
<keyword evidence="7" id="KW-1185">Reference proteome</keyword>
<organism evidence="6 7">
    <name type="scientific">Magallana gigas</name>
    <name type="common">Pacific oyster</name>
    <name type="synonym">Crassostrea gigas</name>
    <dbReference type="NCBI Taxonomy" id="29159"/>
    <lineage>
        <taxon>Eukaryota</taxon>
        <taxon>Metazoa</taxon>
        <taxon>Spiralia</taxon>
        <taxon>Lophotrochozoa</taxon>
        <taxon>Mollusca</taxon>
        <taxon>Bivalvia</taxon>
        <taxon>Autobranchia</taxon>
        <taxon>Pteriomorphia</taxon>
        <taxon>Ostreida</taxon>
        <taxon>Ostreoidea</taxon>
        <taxon>Ostreidae</taxon>
        <taxon>Magallana</taxon>
    </lineage>
</organism>
<dbReference type="GO" id="GO:0016746">
    <property type="term" value="F:acyltransferase activity"/>
    <property type="evidence" value="ECO:0007669"/>
    <property type="project" value="UniProtKB-KW"/>
</dbReference>
<dbReference type="InterPro" id="IPR002123">
    <property type="entry name" value="Plipid/glycerol_acylTrfase"/>
</dbReference>
<dbReference type="Pfam" id="PF01553">
    <property type="entry name" value="Acyltransferase"/>
    <property type="match status" value="1"/>
</dbReference>
<evidence type="ECO:0000256" key="4">
    <source>
        <dbReference type="SAM" id="Phobius"/>
    </source>
</evidence>
<evidence type="ECO:0000256" key="1">
    <source>
        <dbReference type="ARBA" id="ARBA00008655"/>
    </source>
</evidence>
<dbReference type="AlphaFoldDB" id="A0A8W8I5M3"/>
<accession>A0A8W8I5M3</accession>
<keyword evidence="4" id="KW-0812">Transmembrane</keyword>
<dbReference type="Proteomes" id="UP000005408">
    <property type="component" value="Unassembled WGS sequence"/>
</dbReference>
<comment type="similarity">
    <text evidence="1">Belongs to the 1-acyl-sn-glycerol-3-phosphate acyltransferase family.</text>
</comment>
<dbReference type="EnsemblMetazoa" id="G12678.1">
    <property type="protein sequence ID" value="G12678.1:cds"/>
    <property type="gene ID" value="G12678"/>
</dbReference>
<dbReference type="Pfam" id="PF16076">
    <property type="entry name" value="Acyltransf_C"/>
    <property type="match status" value="1"/>
</dbReference>
<dbReference type="CDD" id="cd07990">
    <property type="entry name" value="LPLAT_LCLAT1-like"/>
    <property type="match status" value="1"/>
</dbReference>
<protein>
    <recommendedName>
        <fullName evidence="5">Phospholipid/glycerol acyltransferase domain-containing protein</fullName>
    </recommendedName>
</protein>
<dbReference type="InterPro" id="IPR032098">
    <property type="entry name" value="Acyltransf_C"/>
</dbReference>
<dbReference type="GO" id="GO:0005783">
    <property type="term" value="C:endoplasmic reticulum"/>
    <property type="evidence" value="ECO:0007669"/>
    <property type="project" value="TreeGrafter"/>
</dbReference>
<proteinExistence type="inferred from homology"/>
<dbReference type="PANTHER" id="PTHR10983">
    <property type="entry name" value="1-ACYLGLYCEROL-3-PHOSPHATE ACYLTRANSFERASE-RELATED"/>
    <property type="match status" value="1"/>
</dbReference>
<keyword evidence="2" id="KW-0808">Transferase</keyword>
<evidence type="ECO:0000259" key="5">
    <source>
        <dbReference type="SMART" id="SM00563"/>
    </source>
</evidence>
<dbReference type="PANTHER" id="PTHR10983:SF2">
    <property type="entry name" value="ACYL-COA:LYSOPHOSPHATIDYLGLYCEROL ACYLTRANSFERASE 1"/>
    <property type="match status" value="1"/>
</dbReference>
<evidence type="ECO:0000313" key="7">
    <source>
        <dbReference type="Proteomes" id="UP000005408"/>
    </source>
</evidence>
<name>A0A8W8I5M3_MAGGI</name>
<evidence type="ECO:0000256" key="3">
    <source>
        <dbReference type="ARBA" id="ARBA00023315"/>
    </source>
</evidence>